<dbReference type="Gene3D" id="3.40.50.10710">
    <property type="entry name" value="Metallo-hydrolase/oxidoreductase"/>
    <property type="match status" value="1"/>
</dbReference>
<dbReference type="InterPro" id="IPR055132">
    <property type="entry name" value="RNase_J_b_CASP"/>
</dbReference>
<dbReference type="Pfam" id="PF00753">
    <property type="entry name" value="Lactamase_B"/>
    <property type="match status" value="1"/>
</dbReference>
<sequence length="426" mass="47066">MNMNLYGHNGQWLLVDCGMTFNEPLSPEDSKLHELVTANPEFIVERNDQLAGLVITHAHEDHIGAVAALWPKLQCPVYGSKFTLEVLRNKLRGKLEGKVPLQEIESNKPVSIGNFQVEWLPVTHSVPESHAILLRTDAGTVLHTADWKIDPDPVIGAPFNADQFKELGNENISAMVCDSTNSTRPGHSESEGDCYEGLLKYVEQAKGKVVVSCFGSNIARLITLGRIANRTGRYMAVMGRSMHTMVRSAKRAGIWPKDVKLTETNHLAYLPPEEVLAVATGSQGEPRTALNRLANDRFYDFDIKEGDTVIFSSMVIPGNELAVQRMVDQLKRKKIEVIEAAEVDELIHASGHPCADEVAELYRWVKPALAVPVHGEREHLLANASIARRSGVPRQLTGKNGDLFVLNDPAVRINQVKTGRIAITQD</sequence>
<gene>
    <name evidence="8" type="ORF">FME95_08495</name>
</gene>
<dbReference type="EMBL" id="VKAD01000001">
    <property type="protein sequence ID" value="TXR54560.1"/>
    <property type="molecule type" value="Genomic_DNA"/>
</dbReference>
<evidence type="ECO:0000256" key="1">
    <source>
        <dbReference type="ARBA" id="ARBA00022722"/>
    </source>
</evidence>
<dbReference type="GO" id="GO:0004527">
    <property type="term" value="F:exonuclease activity"/>
    <property type="evidence" value="ECO:0007669"/>
    <property type="project" value="UniProtKB-KW"/>
</dbReference>
<dbReference type="Pfam" id="PF07521">
    <property type="entry name" value="RMMBL"/>
    <property type="match status" value="1"/>
</dbReference>
<evidence type="ECO:0000256" key="4">
    <source>
        <dbReference type="ARBA" id="ARBA00022833"/>
    </source>
</evidence>
<reference evidence="8 9" key="1">
    <citation type="submission" date="2019-07" db="EMBL/GenBank/DDBJ databases">
        <title>Reinekea sp. strain SSH23 genome sequencing and assembly.</title>
        <authorList>
            <person name="Kim I."/>
        </authorList>
    </citation>
    <scope>NUCLEOTIDE SEQUENCE [LARGE SCALE GENOMIC DNA]</scope>
    <source>
        <strain evidence="8 9">SSH23</strain>
    </source>
</reference>
<dbReference type="CDD" id="cd07714">
    <property type="entry name" value="RNaseJ_MBL-fold"/>
    <property type="match status" value="1"/>
</dbReference>
<dbReference type="PANTHER" id="PTHR43694">
    <property type="entry name" value="RIBONUCLEASE J"/>
    <property type="match status" value="1"/>
</dbReference>
<name>A0A5C8ZCI6_9GAMM</name>
<dbReference type="GO" id="GO:0046872">
    <property type="term" value="F:metal ion binding"/>
    <property type="evidence" value="ECO:0007669"/>
    <property type="project" value="UniProtKB-KW"/>
</dbReference>
<evidence type="ECO:0000313" key="9">
    <source>
        <dbReference type="Proteomes" id="UP000321764"/>
    </source>
</evidence>
<keyword evidence="4" id="KW-0862">Zinc</keyword>
<keyword evidence="9" id="KW-1185">Reference proteome</keyword>
<dbReference type="InterPro" id="IPR036866">
    <property type="entry name" value="RibonucZ/Hydroxyglut_hydro"/>
</dbReference>
<organism evidence="8 9">
    <name type="scientific">Reinekea thalattae</name>
    <dbReference type="NCBI Taxonomy" id="2593301"/>
    <lineage>
        <taxon>Bacteria</taxon>
        <taxon>Pseudomonadati</taxon>
        <taxon>Pseudomonadota</taxon>
        <taxon>Gammaproteobacteria</taxon>
        <taxon>Oceanospirillales</taxon>
        <taxon>Saccharospirillaceae</taxon>
        <taxon>Reinekea</taxon>
    </lineage>
</organism>
<evidence type="ECO:0000256" key="5">
    <source>
        <dbReference type="ARBA" id="ARBA00022839"/>
    </source>
</evidence>
<dbReference type="InterPro" id="IPR011108">
    <property type="entry name" value="RMMBL"/>
</dbReference>
<comment type="caution">
    <text evidence="8">The sequence shown here is derived from an EMBL/GenBank/DDBJ whole genome shotgun (WGS) entry which is preliminary data.</text>
</comment>
<keyword evidence="6" id="KW-0694">RNA-binding</keyword>
<dbReference type="PANTHER" id="PTHR43694:SF1">
    <property type="entry name" value="RIBONUCLEASE J"/>
    <property type="match status" value="1"/>
</dbReference>
<dbReference type="RefSeq" id="WP_147713958.1">
    <property type="nucleotide sequence ID" value="NZ_VKAD01000001.1"/>
</dbReference>
<dbReference type="SMART" id="SM00849">
    <property type="entry name" value="Lactamase_B"/>
    <property type="match status" value="1"/>
</dbReference>
<feature type="domain" description="Metallo-beta-lactamase" evidence="7">
    <location>
        <begin position="1"/>
        <end position="187"/>
    </location>
</feature>
<keyword evidence="5" id="KW-0269">Exonuclease</keyword>
<dbReference type="AlphaFoldDB" id="A0A5C8ZCI6"/>
<keyword evidence="3" id="KW-0378">Hydrolase</keyword>
<evidence type="ECO:0000313" key="8">
    <source>
        <dbReference type="EMBL" id="TXR54560.1"/>
    </source>
</evidence>
<keyword evidence="2" id="KW-0479">Metal-binding</keyword>
<evidence type="ECO:0000256" key="2">
    <source>
        <dbReference type="ARBA" id="ARBA00022723"/>
    </source>
</evidence>
<evidence type="ECO:0000256" key="6">
    <source>
        <dbReference type="ARBA" id="ARBA00022884"/>
    </source>
</evidence>
<accession>A0A5C8ZCI6</accession>
<evidence type="ECO:0000259" key="7">
    <source>
        <dbReference type="SMART" id="SM00849"/>
    </source>
</evidence>
<dbReference type="OrthoDB" id="9803916at2"/>
<evidence type="ECO:0000256" key="3">
    <source>
        <dbReference type="ARBA" id="ARBA00022801"/>
    </source>
</evidence>
<dbReference type="GO" id="GO:0003723">
    <property type="term" value="F:RNA binding"/>
    <property type="evidence" value="ECO:0007669"/>
    <property type="project" value="UniProtKB-KW"/>
</dbReference>
<dbReference type="Proteomes" id="UP000321764">
    <property type="component" value="Unassembled WGS sequence"/>
</dbReference>
<proteinExistence type="predicted"/>
<dbReference type="SUPFAM" id="SSF56281">
    <property type="entry name" value="Metallo-hydrolase/oxidoreductase"/>
    <property type="match status" value="1"/>
</dbReference>
<keyword evidence="1" id="KW-0540">Nuclease</keyword>
<dbReference type="Pfam" id="PF22505">
    <property type="entry name" value="RNase_J_b_CASP"/>
    <property type="match status" value="1"/>
</dbReference>
<dbReference type="Gene3D" id="3.60.15.10">
    <property type="entry name" value="Ribonuclease Z/Hydroxyacylglutathione hydrolase-like"/>
    <property type="match status" value="1"/>
</dbReference>
<dbReference type="InterPro" id="IPR042173">
    <property type="entry name" value="RNase_J_2"/>
</dbReference>
<dbReference type="InterPro" id="IPR001279">
    <property type="entry name" value="Metallo-B-lactamas"/>
</dbReference>
<protein>
    <submittedName>
        <fullName evidence="8">Ribonuclease J</fullName>
    </submittedName>
</protein>